<dbReference type="PANTHER" id="PTHR10953:SF186">
    <property type="entry name" value="UBIQUITIN-LIKE MODIFIER-ACTIVATING ENZYME 6"/>
    <property type="match status" value="1"/>
</dbReference>
<evidence type="ECO:0000256" key="2">
    <source>
        <dbReference type="ARBA" id="ARBA00005673"/>
    </source>
</evidence>
<dbReference type="Gene3D" id="2.40.30.180">
    <property type="entry name" value="Ubiquitin-activating enzyme E1, FCCH domain"/>
    <property type="match status" value="1"/>
</dbReference>
<evidence type="ECO:0000256" key="3">
    <source>
        <dbReference type="ARBA" id="ARBA00022598"/>
    </source>
</evidence>
<name>A0AAZ3NRN3_ONCTS</name>
<dbReference type="GO" id="GO:0031510">
    <property type="term" value="C:SUMO activating enzyme complex"/>
    <property type="evidence" value="ECO:0007669"/>
    <property type="project" value="TreeGrafter"/>
</dbReference>
<feature type="domain" description="Ubiquitin-activating enzyme E1 C-terminal" evidence="5">
    <location>
        <begin position="806"/>
        <end position="919"/>
    </location>
</feature>
<dbReference type="SMART" id="SM00985">
    <property type="entry name" value="UBA_e1_C"/>
    <property type="match status" value="1"/>
</dbReference>
<dbReference type="FunFam" id="2.40.30.180:FF:000002">
    <property type="entry name" value="Ubiquitin-activating enzyme E1 2"/>
    <property type="match status" value="1"/>
</dbReference>
<dbReference type="InterPro" id="IPR042063">
    <property type="entry name" value="Ubi_acti_E1_SCCH"/>
</dbReference>
<dbReference type="InterPro" id="IPR045886">
    <property type="entry name" value="ThiF/MoeB/HesA"/>
</dbReference>
<dbReference type="Gene3D" id="1.10.10.2660">
    <property type="entry name" value="Ubiquitin-activating enzyme E1, SCCH domain"/>
    <property type="match status" value="2"/>
</dbReference>
<dbReference type="InterPro" id="IPR018965">
    <property type="entry name" value="Ub-activating_enz_E1_C"/>
</dbReference>
<dbReference type="InterPro" id="IPR019572">
    <property type="entry name" value="UBA_E1_SCCH"/>
</dbReference>
<dbReference type="Pfam" id="PF09358">
    <property type="entry name" value="E1_UFD"/>
    <property type="match status" value="1"/>
</dbReference>
<reference evidence="6" key="3">
    <citation type="submission" date="2025-09" db="UniProtKB">
        <authorList>
            <consortium name="Ensembl"/>
        </authorList>
    </citation>
    <scope>IDENTIFICATION</scope>
</reference>
<dbReference type="Proteomes" id="UP000694402">
    <property type="component" value="Unassembled WGS sequence"/>
</dbReference>
<evidence type="ECO:0000256" key="4">
    <source>
        <dbReference type="SAM" id="MobiDB-lite"/>
    </source>
</evidence>
<dbReference type="Gene3D" id="3.10.290.60">
    <property type="entry name" value="Ubiquitin-activating enzyme E1, UFD domain"/>
    <property type="match status" value="1"/>
</dbReference>
<dbReference type="InterPro" id="IPR042449">
    <property type="entry name" value="Ub-E1_IAD_1"/>
</dbReference>
<reference evidence="6" key="2">
    <citation type="submission" date="2025-08" db="UniProtKB">
        <authorList>
            <consortium name="Ensembl"/>
        </authorList>
    </citation>
    <scope>IDENTIFICATION</scope>
</reference>
<dbReference type="InterPro" id="IPR000594">
    <property type="entry name" value="ThiF_NAD_FAD-bd"/>
</dbReference>
<dbReference type="GO" id="GO:0005737">
    <property type="term" value="C:cytoplasm"/>
    <property type="evidence" value="ECO:0007669"/>
    <property type="project" value="TreeGrafter"/>
</dbReference>
<dbReference type="InterPro" id="IPR042302">
    <property type="entry name" value="E1_FCCH_sf"/>
</dbReference>
<dbReference type="GO" id="GO:0019948">
    <property type="term" value="F:SUMO activating enzyme activity"/>
    <property type="evidence" value="ECO:0007669"/>
    <property type="project" value="TreeGrafter"/>
</dbReference>
<comment type="similarity">
    <text evidence="2">Belongs to the ubiquitin-activating E1 family.</text>
</comment>
<proteinExistence type="inferred from homology"/>
<dbReference type="InterPro" id="IPR032418">
    <property type="entry name" value="E1_FCCH"/>
</dbReference>
<comment type="pathway">
    <text evidence="1">Protein modification; protein ubiquitination.</text>
</comment>
<sequence length="928" mass="104366">MNLSYTDSASRTSEFSPPEMSADSMEIDDSLYSRQRYVLGDSAMQQMAQSSVFLSGMGGLGVEIAKNIVLAGVKVLTLHDTKLCETWDLGSNFFLRQDDVLTQRNRALAVHPRVAELNPYVHVDTSSSSLDLSTDLCFLKRYQCVILTEARLSLQKKINDFCHFHQPPIRFIGCDAYGICVRVFCDFGDQFEVSDPTGEEAKEMFIQNITQGNPGVVTCMDSRTHGLQTGQSVLFREVNGMVTLNGTARQVTVLSPYSFAVGDTSCLQPYAHGGYFLLVKTPRTYSFETMEQQLSEPQVLTPDFSKPEAPLQIHAAMLALDAFQEQHNRLPNIGCCQDAEVLVKLTEEAPVNSELVRCLSRTAQGSLPPLAAAVGGIASQEVLKALTGKFAPLQQWFYLDAIEVVKPLLSLSAEEFSPRGDRYDGLRACIGETMCLELHKLRVFMVTTPHYNNPCCHNPHCYNPHCYNPHCYNPHCYNPRSAVATLEINPEMQVDAHLNKVCPATEGVYNDLFYSRLHLVVTALDNVEARRYVDSRSVSNQKALLDSGTMGTKGHTEIIVPNLTESYNSHRDPPEEEIPFCTLKSFPAVIEHTIQWARDKFESAFAHKPTIYNMFWQTHSSAEAVLQRMQQRETLEGAFQVVKLLSRRPSQWEHCIILARLKFDKYFKRKVTLPPPPHTHTHTDSLFWQSPKRPPSPIEFDLKDSLQLEGTIDTLLTPDCVWTTERLRMSPRMFEKDDDLNGHMDFVASASSLRARMYSIEVADRLKTKRIAGKIIPAIATATAAVAGLVSLELVKVVGGYGFESFNNCFFNLAIPVMVLTEAAPVKRTQIREDISFSIWDRWTVWGHQHFSLSDFINAVLVNYGIEPTMVVHGVKMLYVPVMPGHNKRLKLTMQKLIKPSVDRRYVDLTVSFAPEYYFSPDGDAHTA</sequence>
<dbReference type="Gene3D" id="3.40.50.12550">
    <property type="entry name" value="Ubiquitin-activating enzyme E1, inactive adenylation domain, subdomain 2"/>
    <property type="match status" value="1"/>
</dbReference>
<dbReference type="InterPro" id="IPR038252">
    <property type="entry name" value="UBA_E1_C_sf"/>
</dbReference>
<dbReference type="GO" id="GO:0016925">
    <property type="term" value="P:protein sumoylation"/>
    <property type="evidence" value="ECO:0007669"/>
    <property type="project" value="TreeGrafter"/>
</dbReference>
<gene>
    <name evidence="6" type="primary">UBA6</name>
</gene>
<keyword evidence="3" id="KW-0436">Ligase</keyword>
<dbReference type="PANTHER" id="PTHR10953">
    <property type="entry name" value="UBIQUITIN-ACTIVATING ENZYME E1"/>
    <property type="match status" value="1"/>
</dbReference>
<organism evidence="6 7">
    <name type="scientific">Oncorhynchus tshawytscha</name>
    <name type="common">Chinook salmon</name>
    <name type="synonym">Salmo tshawytscha</name>
    <dbReference type="NCBI Taxonomy" id="74940"/>
    <lineage>
        <taxon>Eukaryota</taxon>
        <taxon>Metazoa</taxon>
        <taxon>Chordata</taxon>
        <taxon>Craniata</taxon>
        <taxon>Vertebrata</taxon>
        <taxon>Euteleostomi</taxon>
        <taxon>Actinopterygii</taxon>
        <taxon>Neopterygii</taxon>
        <taxon>Teleostei</taxon>
        <taxon>Protacanthopterygii</taxon>
        <taxon>Salmoniformes</taxon>
        <taxon>Salmonidae</taxon>
        <taxon>Salmoninae</taxon>
        <taxon>Oncorhynchus</taxon>
    </lineage>
</organism>
<protein>
    <recommendedName>
        <fullName evidence="5">Ubiquitin-activating enzyme E1 C-terminal domain-containing protein</fullName>
    </recommendedName>
</protein>
<feature type="compositionally biased region" description="Polar residues" evidence="4">
    <location>
        <begin position="1"/>
        <end position="15"/>
    </location>
</feature>
<accession>A0AAZ3NRN3</accession>
<evidence type="ECO:0000313" key="6">
    <source>
        <dbReference type="Ensembl" id="ENSOTSP00005106349.1"/>
    </source>
</evidence>
<dbReference type="InterPro" id="IPR035985">
    <property type="entry name" value="Ubiquitin-activating_enz"/>
</dbReference>
<dbReference type="Pfam" id="PF16190">
    <property type="entry name" value="E1_FCCH"/>
    <property type="match status" value="1"/>
</dbReference>
<dbReference type="Gene3D" id="3.40.50.720">
    <property type="entry name" value="NAD(P)-binding Rossmann-like Domain"/>
    <property type="match status" value="1"/>
</dbReference>
<dbReference type="PRINTS" id="PR01849">
    <property type="entry name" value="UBIQUITINACT"/>
</dbReference>
<evidence type="ECO:0000313" key="7">
    <source>
        <dbReference type="Proteomes" id="UP000694402"/>
    </source>
</evidence>
<dbReference type="FunFam" id="3.50.50.80:FF:000001">
    <property type="entry name" value="ubiquitin-like modifier-activating enzyme 1"/>
    <property type="match status" value="1"/>
</dbReference>
<dbReference type="Pfam" id="PF00899">
    <property type="entry name" value="ThiF"/>
    <property type="match status" value="1"/>
</dbReference>
<evidence type="ECO:0000259" key="5">
    <source>
        <dbReference type="SMART" id="SM00985"/>
    </source>
</evidence>
<dbReference type="InterPro" id="IPR000011">
    <property type="entry name" value="UBQ/SUMO-activ_enz_E1-like"/>
</dbReference>
<feature type="region of interest" description="Disordered" evidence="4">
    <location>
        <begin position="1"/>
        <end position="23"/>
    </location>
</feature>
<dbReference type="SUPFAM" id="SSF69572">
    <property type="entry name" value="Activating enzymes of the ubiquitin-like proteins"/>
    <property type="match status" value="2"/>
</dbReference>
<reference evidence="7" key="1">
    <citation type="journal article" date="2018" name="PLoS ONE">
        <title>Chinook salmon (Oncorhynchus tshawytscha) genome and transcriptome.</title>
        <authorList>
            <person name="Christensen K.A."/>
            <person name="Leong J.S."/>
            <person name="Sakhrani D."/>
            <person name="Biagi C.A."/>
            <person name="Minkley D.R."/>
            <person name="Withler R.E."/>
            <person name="Rondeau E.B."/>
            <person name="Koop B.F."/>
            <person name="Devlin R.H."/>
        </authorList>
    </citation>
    <scope>NUCLEOTIDE SEQUENCE [LARGE SCALE GENOMIC DNA]</scope>
</reference>
<dbReference type="GeneTree" id="ENSGT00940000158826"/>
<dbReference type="Pfam" id="PF10585">
    <property type="entry name" value="UBA_E1_SCCH"/>
    <property type="match status" value="2"/>
</dbReference>
<keyword evidence="7" id="KW-1185">Reference proteome</keyword>
<dbReference type="Ensembl" id="ENSOTST00005124591.1">
    <property type="protein sequence ID" value="ENSOTSP00005106349.1"/>
    <property type="gene ID" value="ENSOTSG00005052296.1"/>
</dbReference>
<dbReference type="CDD" id="cd01491">
    <property type="entry name" value="Ube1_repeat1"/>
    <property type="match status" value="1"/>
</dbReference>
<dbReference type="AlphaFoldDB" id="A0AAZ3NRN3"/>
<evidence type="ECO:0000256" key="1">
    <source>
        <dbReference type="ARBA" id="ARBA00004906"/>
    </source>
</evidence>
<dbReference type="Gene3D" id="3.50.50.80">
    <property type="entry name" value="Ubiquitin-activating enzyme E1, inactive adenylation domain, subdomain 1"/>
    <property type="match status" value="1"/>
</dbReference>
<dbReference type="Pfam" id="PF16191">
    <property type="entry name" value="E1_4HB"/>
    <property type="match status" value="1"/>
</dbReference>
<dbReference type="InterPro" id="IPR032420">
    <property type="entry name" value="E1_4HB"/>
</dbReference>